<feature type="transmembrane region" description="Helical" evidence="6">
    <location>
        <begin position="276"/>
        <end position="294"/>
    </location>
</feature>
<feature type="transmembrane region" description="Helical" evidence="6">
    <location>
        <begin position="181"/>
        <end position="200"/>
    </location>
</feature>
<proteinExistence type="inferred from homology"/>
<dbReference type="GO" id="GO:0016020">
    <property type="term" value="C:membrane"/>
    <property type="evidence" value="ECO:0007669"/>
    <property type="project" value="UniProtKB-SubCell"/>
</dbReference>
<dbReference type="InterPro" id="IPR001898">
    <property type="entry name" value="SLC13A/DASS"/>
</dbReference>
<evidence type="ECO:0000256" key="6">
    <source>
        <dbReference type="SAM" id="Phobius"/>
    </source>
</evidence>
<evidence type="ECO:0000256" key="2">
    <source>
        <dbReference type="ARBA" id="ARBA00007349"/>
    </source>
</evidence>
<gene>
    <name evidence="7" type="ORF">AHMF7605_12395</name>
</gene>
<evidence type="ECO:0000313" key="8">
    <source>
        <dbReference type="Proteomes" id="UP000240357"/>
    </source>
</evidence>
<feature type="transmembrane region" description="Helical" evidence="6">
    <location>
        <begin position="391"/>
        <end position="417"/>
    </location>
</feature>
<comment type="similarity">
    <text evidence="2">Belongs to the SLC13A/DASS transporter (TC 2.A.47) family. DIT1 subfamily.</text>
</comment>
<feature type="transmembrane region" description="Helical" evidence="6">
    <location>
        <begin position="9"/>
        <end position="26"/>
    </location>
</feature>
<keyword evidence="4 6" id="KW-1133">Transmembrane helix</keyword>
<feature type="transmembrane region" description="Helical" evidence="6">
    <location>
        <begin position="32"/>
        <end position="48"/>
    </location>
</feature>
<dbReference type="RefSeq" id="WP_106929778.1">
    <property type="nucleotide sequence ID" value="NZ_PYFT01000001.1"/>
</dbReference>
<dbReference type="OrthoDB" id="1401038at2"/>
<sequence>MENINFKKLLFTLIFSFTIWFLPVPVGLKPEAIYLLAVFLGIILGIILKAAPMGTLSMLAIAVVTLTGMLAPDDPEKAISLALSGFSNTIIWFITVSVFIARGFIKSGLGTRIAYFFIKKFGRTPLGLAYSLSFADFILAPAIPGNTARAGGIIYPIMQSIADSMGSTPDSEESRHRIGTFLTLCCYNATLITSAIFLTGTSSNLMCQKFAADLGISISWGYWALAGIFPGIISLFVTPVIIKKIVPPQIKSTHQAVTAAAEYLKKLGPLQPEEKWMVITFLVLLFLWIAGPLWKINATTSAFVGLALLLLTQVLTWEDVKKEQAAWDSFIWFSALVMMASGLNTLGFFNWLGELIKLYLANLSWLIAFPVIVLVYFYSHYLFASATAHVAAMYAVLLGLGVSLGVPGTLLALMLGFTGSLYGTLTQYGHGPAPVLFGSGYVTVTEWWKTGFLLSVSFLLIWLVLGGVWWKVIGVF</sequence>
<evidence type="ECO:0000256" key="5">
    <source>
        <dbReference type="ARBA" id="ARBA00023136"/>
    </source>
</evidence>
<evidence type="ECO:0000313" key="7">
    <source>
        <dbReference type="EMBL" id="PSR54264.1"/>
    </source>
</evidence>
<protein>
    <submittedName>
        <fullName evidence="7">Anion permease</fullName>
    </submittedName>
</protein>
<keyword evidence="8" id="KW-1185">Reference proteome</keyword>
<dbReference type="Proteomes" id="UP000240357">
    <property type="component" value="Unassembled WGS sequence"/>
</dbReference>
<evidence type="ECO:0000256" key="3">
    <source>
        <dbReference type="ARBA" id="ARBA00022692"/>
    </source>
</evidence>
<feature type="transmembrane region" description="Helical" evidence="6">
    <location>
        <begin position="451"/>
        <end position="470"/>
    </location>
</feature>
<organism evidence="7 8">
    <name type="scientific">Adhaeribacter arboris</name>
    <dbReference type="NCBI Taxonomy" id="2072846"/>
    <lineage>
        <taxon>Bacteria</taxon>
        <taxon>Pseudomonadati</taxon>
        <taxon>Bacteroidota</taxon>
        <taxon>Cytophagia</taxon>
        <taxon>Cytophagales</taxon>
        <taxon>Hymenobacteraceae</taxon>
        <taxon>Adhaeribacter</taxon>
    </lineage>
</organism>
<name>A0A2T2YFI5_9BACT</name>
<keyword evidence="5 6" id="KW-0472">Membrane</keyword>
<feature type="transmembrane region" description="Helical" evidence="6">
    <location>
        <begin position="329"/>
        <end position="352"/>
    </location>
</feature>
<feature type="transmembrane region" description="Helical" evidence="6">
    <location>
        <begin position="300"/>
        <end position="317"/>
    </location>
</feature>
<accession>A0A2T2YFI5</accession>
<comment type="subcellular location">
    <subcellularLocation>
        <location evidence="1">Membrane</location>
        <topology evidence="1">Multi-pass membrane protein</topology>
    </subcellularLocation>
</comment>
<evidence type="ECO:0000256" key="4">
    <source>
        <dbReference type="ARBA" id="ARBA00022989"/>
    </source>
</evidence>
<comment type="caution">
    <text evidence="7">The sequence shown here is derived from an EMBL/GenBank/DDBJ whole genome shotgun (WGS) entry which is preliminary data.</text>
</comment>
<dbReference type="Pfam" id="PF00939">
    <property type="entry name" value="Na_sulph_symp"/>
    <property type="match status" value="1"/>
</dbReference>
<dbReference type="NCBIfam" id="TIGR00785">
    <property type="entry name" value="dass"/>
    <property type="match status" value="1"/>
</dbReference>
<evidence type="ECO:0000256" key="1">
    <source>
        <dbReference type="ARBA" id="ARBA00004141"/>
    </source>
</evidence>
<feature type="transmembrane region" description="Helical" evidence="6">
    <location>
        <begin position="78"/>
        <end position="101"/>
    </location>
</feature>
<dbReference type="InterPro" id="IPR030676">
    <property type="entry name" value="CitT-rel"/>
</dbReference>
<dbReference type="GO" id="GO:0022857">
    <property type="term" value="F:transmembrane transporter activity"/>
    <property type="evidence" value="ECO:0007669"/>
    <property type="project" value="InterPro"/>
</dbReference>
<dbReference type="PIRSF" id="PIRSF002457">
    <property type="entry name" value="DASS"/>
    <property type="match status" value="1"/>
</dbReference>
<keyword evidence="3 6" id="KW-0812">Transmembrane</keyword>
<dbReference type="PANTHER" id="PTHR42826">
    <property type="entry name" value="DICARBOXYLATE TRANSPORTER 2.1, CHLOROPLASTIC"/>
    <property type="match status" value="1"/>
</dbReference>
<reference evidence="7 8" key="1">
    <citation type="submission" date="2018-03" db="EMBL/GenBank/DDBJ databases">
        <title>Adhaeribacter sp. HMF7605 Genome sequencing and assembly.</title>
        <authorList>
            <person name="Kang H."/>
            <person name="Kang J."/>
            <person name="Cha I."/>
            <person name="Kim H."/>
            <person name="Joh K."/>
        </authorList>
    </citation>
    <scope>NUCLEOTIDE SEQUENCE [LARGE SCALE GENOMIC DNA]</scope>
    <source>
        <strain evidence="7 8">HMF7605</strain>
    </source>
</reference>
<feature type="transmembrane region" description="Helical" evidence="6">
    <location>
        <begin position="358"/>
        <end position="379"/>
    </location>
</feature>
<dbReference type="EMBL" id="PYFT01000001">
    <property type="protein sequence ID" value="PSR54264.1"/>
    <property type="molecule type" value="Genomic_DNA"/>
</dbReference>
<dbReference type="AlphaFoldDB" id="A0A2T2YFI5"/>
<feature type="transmembrane region" description="Helical" evidence="6">
    <location>
        <begin position="220"/>
        <end position="242"/>
    </location>
</feature>